<protein>
    <submittedName>
        <fullName evidence="1">Uncharacterized protein</fullName>
    </submittedName>
</protein>
<evidence type="ECO:0000313" key="2">
    <source>
        <dbReference type="Proteomes" id="UP000401081"/>
    </source>
</evidence>
<gene>
    <name evidence="1" type="ORF">NCTC12993_02219</name>
</gene>
<keyword evidence="2" id="KW-1185">Reference proteome</keyword>
<dbReference type="Proteomes" id="UP000401081">
    <property type="component" value="Unassembled WGS sequence"/>
</dbReference>
<accession>A0A485AQB7</accession>
<organism evidence="1 2">
    <name type="scientific">Kluyvera cryocrescens</name>
    <name type="common">Kluyvera citrophila</name>
    <dbReference type="NCBI Taxonomy" id="580"/>
    <lineage>
        <taxon>Bacteria</taxon>
        <taxon>Pseudomonadati</taxon>
        <taxon>Pseudomonadota</taxon>
        <taxon>Gammaproteobacteria</taxon>
        <taxon>Enterobacterales</taxon>
        <taxon>Enterobacteriaceae</taxon>
        <taxon>Kluyvera</taxon>
    </lineage>
</organism>
<reference evidence="1 2" key="1">
    <citation type="submission" date="2019-03" db="EMBL/GenBank/DDBJ databases">
        <authorList>
            <consortium name="Pathogen Informatics"/>
        </authorList>
    </citation>
    <scope>NUCLEOTIDE SEQUENCE [LARGE SCALE GENOMIC DNA]</scope>
    <source>
        <strain evidence="1 2">NCTC12993</strain>
    </source>
</reference>
<evidence type="ECO:0000313" key="1">
    <source>
        <dbReference type="EMBL" id="VFS62721.1"/>
    </source>
</evidence>
<dbReference type="AlphaFoldDB" id="A0A485AQB7"/>
<sequence length="135" mass="14936">MVFIFYRGEVVTLVKFTEVDFATGLGIPQAQRIGGIGIISRDNLVVSNREDLFRLQPAAGFPFHLHASAKTHFVTGIVTRELPRVTVLQPVVRGLFLSPIDDILFKHAVVIADTVTTARQRQGSQRVKEAGRQTP</sequence>
<dbReference type="EMBL" id="CAADJD010000017">
    <property type="protein sequence ID" value="VFS62721.1"/>
    <property type="molecule type" value="Genomic_DNA"/>
</dbReference>
<proteinExistence type="predicted"/>
<name>A0A485AQB7_KLUCR</name>